<feature type="signal peptide" evidence="1">
    <location>
        <begin position="1"/>
        <end position="18"/>
    </location>
</feature>
<sequence length="117" mass="13560">MRNIMLTFAMLFSMTLLAQEEIKPKYEIEGNMVKATYYHDNGKVAQTGYYLDGKLHGEWKAYNQEGKKIAMGTYNQGEKTGKWFFWSENTLHEANYEDSRLASVTKWNNSNSIVISN</sequence>
<name>A0A4S3M3V8_9FLAO</name>
<protein>
    <submittedName>
        <fullName evidence="2">Nicotinic acid mononucleotide adenyltransferase</fullName>
    </submittedName>
</protein>
<comment type="caution">
    <text evidence="2">The sequence shown here is derived from an EMBL/GenBank/DDBJ whole genome shotgun (WGS) entry which is preliminary data.</text>
</comment>
<evidence type="ECO:0000256" key="1">
    <source>
        <dbReference type="SAM" id="SignalP"/>
    </source>
</evidence>
<dbReference type="SUPFAM" id="SSF82185">
    <property type="entry name" value="Histone H3 K4-specific methyltransferase SET7/9 N-terminal domain"/>
    <property type="match status" value="1"/>
</dbReference>
<dbReference type="OrthoDB" id="1467310at2"/>
<dbReference type="Gene3D" id="2.20.110.10">
    <property type="entry name" value="Histone H3 K4-specific methyltransferase SET7/9 N-terminal domain"/>
    <property type="match status" value="1"/>
</dbReference>
<keyword evidence="1" id="KW-0732">Signal</keyword>
<dbReference type="AlphaFoldDB" id="A0A4S3M3V8"/>
<organism evidence="2 3">
    <name type="scientific">Robertkochia marina</name>
    <dbReference type="NCBI Taxonomy" id="1227945"/>
    <lineage>
        <taxon>Bacteria</taxon>
        <taxon>Pseudomonadati</taxon>
        <taxon>Bacteroidota</taxon>
        <taxon>Flavobacteriia</taxon>
        <taxon>Flavobacteriales</taxon>
        <taxon>Flavobacteriaceae</taxon>
        <taxon>Robertkochia</taxon>
    </lineage>
</organism>
<evidence type="ECO:0000313" key="3">
    <source>
        <dbReference type="Proteomes" id="UP000305939"/>
    </source>
</evidence>
<gene>
    <name evidence="2" type="ORF">E7Z59_03770</name>
</gene>
<keyword evidence="2" id="KW-0808">Transferase</keyword>
<reference evidence="2 3" key="1">
    <citation type="submission" date="2019-04" db="EMBL/GenBank/DDBJ databases">
        <title>Draft genome sequence of Robertkochia marina CC-AMO-30D.</title>
        <authorList>
            <person name="Hameed A."/>
            <person name="Lin S.-Y."/>
            <person name="Shahina M."/>
            <person name="Lai W.-A."/>
            <person name="Young C.-C."/>
        </authorList>
    </citation>
    <scope>NUCLEOTIDE SEQUENCE [LARGE SCALE GENOMIC DNA]</scope>
    <source>
        <strain evidence="2 3">CC-AMO-30D</strain>
    </source>
</reference>
<dbReference type="Proteomes" id="UP000305939">
    <property type="component" value="Unassembled WGS sequence"/>
</dbReference>
<dbReference type="RefSeq" id="WP_136334945.1">
    <property type="nucleotide sequence ID" value="NZ_QXMP01000001.1"/>
</dbReference>
<feature type="chain" id="PRO_5020561053" evidence="1">
    <location>
        <begin position="19"/>
        <end position="117"/>
    </location>
</feature>
<evidence type="ECO:0000313" key="2">
    <source>
        <dbReference type="EMBL" id="THD69455.1"/>
    </source>
</evidence>
<keyword evidence="3" id="KW-1185">Reference proteome</keyword>
<dbReference type="GO" id="GO:0016740">
    <property type="term" value="F:transferase activity"/>
    <property type="evidence" value="ECO:0007669"/>
    <property type="project" value="UniProtKB-KW"/>
</dbReference>
<proteinExistence type="predicted"/>
<accession>A0A4S3M3V8</accession>
<dbReference type="EMBL" id="SSMC01000001">
    <property type="protein sequence ID" value="THD69455.1"/>
    <property type="molecule type" value="Genomic_DNA"/>
</dbReference>